<keyword evidence="2" id="KW-1185">Reference proteome</keyword>
<accession>A0A4R3XPV8</accession>
<dbReference type="AlphaFoldDB" id="A0A4R3XPV8"/>
<comment type="caution">
    <text evidence="1">The sequence shown here is derived from an EMBL/GenBank/DDBJ whole genome shotgun (WGS) entry which is preliminary data.</text>
</comment>
<dbReference type="RefSeq" id="WP_124946515.1">
    <property type="nucleotide sequence ID" value="NZ_BHVT01000036.1"/>
</dbReference>
<dbReference type="Proteomes" id="UP000295367">
    <property type="component" value="Unassembled WGS sequence"/>
</dbReference>
<evidence type="ECO:0000313" key="1">
    <source>
        <dbReference type="EMBL" id="TCV80125.1"/>
    </source>
</evidence>
<protein>
    <submittedName>
        <fullName evidence="1">Uncharacterized protein</fullName>
    </submittedName>
</protein>
<name>A0A4R3XPV8_9PROT</name>
<evidence type="ECO:0000313" key="2">
    <source>
        <dbReference type="Proteomes" id="UP000295367"/>
    </source>
</evidence>
<dbReference type="EMBL" id="SMCO01000030">
    <property type="protein sequence ID" value="TCV80125.1"/>
    <property type="molecule type" value="Genomic_DNA"/>
</dbReference>
<reference evidence="1 2" key="1">
    <citation type="submission" date="2019-03" db="EMBL/GenBank/DDBJ databases">
        <title>Genomic Encyclopedia of Type Strains, Phase IV (KMG-IV): sequencing the most valuable type-strain genomes for metagenomic binning, comparative biology and taxonomic classification.</title>
        <authorList>
            <person name="Goeker M."/>
        </authorList>
    </citation>
    <scope>NUCLEOTIDE SEQUENCE [LARGE SCALE GENOMIC DNA]</scope>
    <source>
        <strain evidence="1 2">DSM 100309</strain>
    </source>
</reference>
<organism evidence="1 2">
    <name type="scientific">Sulfurirhabdus autotrophica</name>
    <dbReference type="NCBI Taxonomy" id="1706046"/>
    <lineage>
        <taxon>Bacteria</taxon>
        <taxon>Pseudomonadati</taxon>
        <taxon>Pseudomonadota</taxon>
        <taxon>Betaproteobacteria</taxon>
        <taxon>Nitrosomonadales</taxon>
        <taxon>Sulfuricellaceae</taxon>
        <taxon>Sulfurirhabdus</taxon>
    </lineage>
</organism>
<proteinExistence type="predicted"/>
<gene>
    <name evidence="1" type="ORF">EDC63_13038</name>
</gene>
<sequence>MREGFWFYKTLNQWKAENPGVMETLTTQRVWQHGYAGGGDVVHINQRFDLMYKKEGVFFYIDGEGSDS</sequence>